<dbReference type="SUPFAM" id="SSF51735">
    <property type="entry name" value="NAD(P)-binding Rossmann-fold domains"/>
    <property type="match status" value="1"/>
</dbReference>
<evidence type="ECO:0000256" key="6">
    <source>
        <dbReference type="ARBA" id="ARBA00023098"/>
    </source>
</evidence>
<dbReference type="AlphaFoldDB" id="A0A2U1JEN9"/>
<protein>
    <recommendedName>
        <fullName evidence="12">Very-long-chain 3-oxoacyl-CoA reductase</fullName>
    </recommendedName>
</protein>
<dbReference type="Pfam" id="PF00106">
    <property type="entry name" value="adh_short"/>
    <property type="match status" value="1"/>
</dbReference>
<keyword evidence="5" id="KW-0560">Oxidoreductase</keyword>
<dbReference type="InterPro" id="IPR020904">
    <property type="entry name" value="Sc_DH/Rdtase_CS"/>
</dbReference>
<keyword evidence="4" id="KW-0521">NADP</keyword>
<dbReference type="PANTHER" id="PTHR43086">
    <property type="entry name" value="VERY-LONG-CHAIN 3-OXOOACYL-COA REDUCTASE"/>
    <property type="match status" value="1"/>
</dbReference>
<feature type="transmembrane region" description="Helical" evidence="9">
    <location>
        <begin position="12"/>
        <end position="31"/>
    </location>
</feature>
<evidence type="ECO:0000256" key="1">
    <source>
        <dbReference type="ARBA" id="ARBA00005194"/>
    </source>
</evidence>
<dbReference type="FunFam" id="3.40.50.720:FF:000137">
    <property type="entry name" value="Hydroxysteroid (17-beta) dehydrogenase 3"/>
    <property type="match status" value="1"/>
</dbReference>
<dbReference type="Proteomes" id="UP000245591">
    <property type="component" value="Unassembled WGS sequence"/>
</dbReference>
<gene>
    <name evidence="10" type="ORF">BB558_000229</name>
</gene>
<dbReference type="GO" id="GO:0005783">
    <property type="term" value="C:endoplasmic reticulum"/>
    <property type="evidence" value="ECO:0007669"/>
    <property type="project" value="TreeGrafter"/>
</dbReference>
<keyword evidence="6" id="KW-0443">Lipid metabolism</keyword>
<sequence>MISGLSFTGLFYGIGIFISGYYISRLIFLLFDIYLKPAKKLTDFGAGKGDWAVITGATDGIGKALATELAANKMNLILISRSESKLEETKKELQKDGILIKTIAVDFAQAKDSDWDLIKQTIKPLRTSILINSVGISHEFPKPFEEEDQERCDTIIELNIKALVNMTRIVVPKMKERKNGLIINMGSFVSLVPSPFLAMYSGSKSFVKSFSQAIGSELFPFGILVQHVNTYYVVSKMSKIRKPSFTTPLPDVYARSLLSHIGSGCGTIEPFTSVPFLSHALLSFVIENCFSRKFWLDIYHNMLQDVRKRALAKQARIAAEKEKTN</sequence>
<keyword evidence="9" id="KW-1133">Transmembrane helix</keyword>
<organism evidence="10 11">
    <name type="scientific">Smittium angustum</name>
    <dbReference type="NCBI Taxonomy" id="133377"/>
    <lineage>
        <taxon>Eukaryota</taxon>
        <taxon>Fungi</taxon>
        <taxon>Fungi incertae sedis</taxon>
        <taxon>Zoopagomycota</taxon>
        <taxon>Kickxellomycotina</taxon>
        <taxon>Harpellomycetes</taxon>
        <taxon>Harpellales</taxon>
        <taxon>Legeriomycetaceae</taxon>
        <taxon>Smittium</taxon>
    </lineage>
</organism>
<feature type="transmembrane region" description="Helical" evidence="9">
    <location>
        <begin position="213"/>
        <end position="234"/>
    </location>
</feature>
<evidence type="ECO:0000256" key="8">
    <source>
        <dbReference type="RuleBase" id="RU000363"/>
    </source>
</evidence>
<dbReference type="GO" id="GO:0016491">
    <property type="term" value="F:oxidoreductase activity"/>
    <property type="evidence" value="ECO:0007669"/>
    <property type="project" value="UniProtKB-KW"/>
</dbReference>
<keyword evidence="9" id="KW-0472">Membrane</keyword>
<dbReference type="PRINTS" id="PR00080">
    <property type="entry name" value="SDRFAMILY"/>
</dbReference>
<evidence type="ECO:0008006" key="12">
    <source>
        <dbReference type="Google" id="ProtNLM"/>
    </source>
</evidence>
<comment type="pathway">
    <text evidence="1">Lipid metabolism; fatty acid biosynthesis.</text>
</comment>
<dbReference type="GO" id="GO:0030497">
    <property type="term" value="P:fatty acid elongation"/>
    <property type="evidence" value="ECO:0007669"/>
    <property type="project" value="TreeGrafter"/>
</dbReference>
<dbReference type="InterPro" id="IPR002347">
    <property type="entry name" value="SDR_fam"/>
</dbReference>
<evidence type="ECO:0000256" key="9">
    <source>
        <dbReference type="SAM" id="Phobius"/>
    </source>
</evidence>
<keyword evidence="9" id="KW-0812">Transmembrane</keyword>
<evidence type="ECO:0000256" key="3">
    <source>
        <dbReference type="ARBA" id="ARBA00022832"/>
    </source>
</evidence>
<evidence type="ECO:0000256" key="4">
    <source>
        <dbReference type="ARBA" id="ARBA00022857"/>
    </source>
</evidence>
<keyword evidence="3" id="KW-0276">Fatty acid metabolism</keyword>
<dbReference type="PANTHER" id="PTHR43086:SF2">
    <property type="entry name" value="HYDROXYSTEROID DEHYDROGENASE-LIKE PROTEIN 1"/>
    <property type="match status" value="1"/>
</dbReference>
<evidence type="ECO:0000256" key="7">
    <source>
        <dbReference type="ARBA" id="ARBA00023160"/>
    </source>
</evidence>
<dbReference type="InterPro" id="IPR036291">
    <property type="entry name" value="NAD(P)-bd_dom_sf"/>
</dbReference>
<evidence type="ECO:0000313" key="10">
    <source>
        <dbReference type="EMBL" id="PWA03551.1"/>
    </source>
</evidence>
<dbReference type="CDD" id="cd05356">
    <property type="entry name" value="17beta-HSD1_like_SDR_c"/>
    <property type="match status" value="1"/>
</dbReference>
<evidence type="ECO:0000256" key="5">
    <source>
        <dbReference type="ARBA" id="ARBA00023002"/>
    </source>
</evidence>
<evidence type="ECO:0000313" key="11">
    <source>
        <dbReference type="Proteomes" id="UP000245591"/>
    </source>
</evidence>
<dbReference type="Gene3D" id="3.40.50.720">
    <property type="entry name" value="NAD(P)-binding Rossmann-like Domain"/>
    <property type="match status" value="1"/>
</dbReference>
<keyword evidence="11" id="KW-1185">Reference proteome</keyword>
<comment type="similarity">
    <text evidence="8">Belongs to the short-chain dehydrogenases/reductases (SDR) family.</text>
</comment>
<name>A0A2U1JEN9_SMIAN</name>
<evidence type="ECO:0000256" key="2">
    <source>
        <dbReference type="ARBA" id="ARBA00022516"/>
    </source>
</evidence>
<dbReference type="PIRSF" id="PIRSF000126">
    <property type="entry name" value="11-beta-HSD1"/>
    <property type="match status" value="1"/>
</dbReference>
<proteinExistence type="inferred from homology"/>
<keyword evidence="2" id="KW-0444">Lipid biosynthesis</keyword>
<reference evidence="10 11" key="1">
    <citation type="journal article" date="2018" name="MBio">
        <title>Comparative Genomics Reveals the Core Gene Toolbox for the Fungus-Insect Symbiosis.</title>
        <authorList>
            <person name="Wang Y."/>
            <person name="Stata M."/>
            <person name="Wang W."/>
            <person name="Stajich J.E."/>
            <person name="White M.M."/>
            <person name="Moncalvo J.M."/>
        </authorList>
    </citation>
    <scope>NUCLEOTIDE SEQUENCE [LARGE SCALE GENOMIC DNA]</scope>
    <source>
        <strain evidence="10 11">AUS-126-30</strain>
    </source>
</reference>
<dbReference type="EMBL" id="MBFU01000011">
    <property type="protein sequence ID" value="PWA03551.1"/>
    <property type="molecule type" value="Genomic_DNA"/>
</dbReference>
<dbReference type="PROSITE" id="PS00061">
    <property type="entry name" value="ADH_SHORT"/>
    <property type="match status" value="1"/>
</dbReference>
<feature type="transmembrane region" description="Helical" evidence="9">
    <location>
        <begin position="181"/>
        <end position="201"/>
    </location>
</feature>
<accession>A0A2U1JEN9</accession>
<dbReference type="PRINTS" id="PR00081">
    <property type="entry name" value="GDHRDH"/>
</dbReference>
<keyword evidence="7" id="KW-0275">Fatty acid biosynthesis</keyword>
<comment type="caution">
    <text evidence="10">The sequence shown here is derived from an EMBL/GenBank/DDBJ whole genome shotgun (WGS) entry which is preliminary data.</text>
</comment>